<dbReference type="NCBIfam" id="NF006110">
    <property type="entry name" value="PRK08261.1"/>
    <property type="match status" value="1"/>
</dbReference>
<protein>
    <submittedName>
        <fullName evidence="3">3-oxoacyl-ACP reductase</fullName>
    </submittedName>
</protein>
<keyword evidence="4" id="KW-1185">Reference proteome</keyword>
<dbReference type="InterPro" id="IPR020904">
    <property type="entry name" value="Sc_DH/Rdtase_CS"/>
</dbReference>
<dbReference type="SUPFAM" id="SSF51735">
    <property type="entry name" value="NAD(P)-binding Rossmann-fold domains"/>
    <property type="match status" value="1"/>
</dbReference>
<dbReference type="Pfam" id="PF13561">
    <property type="entry name" value="adh_short_C2"/>
    <property type="match status" value="1"/>
</dbReference>
<evidence type="ECO:0000259" key="2">
    <source>
        <dbReference type="SMART" id="SM00822"/>
    </source>
</evidence>
<feature type="domain" description="Ketoreductase" evidence="2">
    <location>
        <begin position="210"/>
        <end position="391"/>
    </location>
</feature>
<dbReference type="OrthoDB" id="9804774at2"/>
<dbReference type="PRINTS" id="PR00080">
    <property type="entry name" value="SDRFAMILY"/>
</dbReference>
<dbReference type="FunFam" id="3.40.50.720:FF:000338">
    <property type="entry name" value="3-oxoacyl-ACP reductase FabG"/>
    <property type="match status" value="1"/>
</dbReference>
<comment type="caution">
    <text evidence="3">The sequence shown here is derived from an EMBL/GenBank/DDBJ whole genome shotgun (WGS) entry which is preliminary data.</text>
</comment>
<evidence type="ECO:0000313" key="3">
    <source>
        <dbReference type="EMBL" id="GEO35083.1"/>
    </source>
</evidence>
<dbReference type="PANTHER" id="PTHR42760">
    <property type="entry name" value="SHORT-CHAIN DEHYDROGENASES/REDUCTASES FAMILY MEMBER"/>
    <property type="match status" value="1"/>
</dbReference>
<dbReference type="PROSITE" id="PS00061">
    <property type="entry name" value="ADH_SHORT"/>
    <property type="match status" value="1"/>
</dbReference>
<dbReference type="EMBL" id="BJYY01000017">
    <property type="protein sequence ID" value="GEO35083.1"/>
    <property type="molecule type" value="Genomic_DNA"/>
</dbReference>
<accession>A0A512DF29</accession>
<dbReference type="InterPro" id="IPR057326">
    <property type="entry name" value="KR_dom"/>
</dbReference>
<gene>
    <name evidence="3" type="primary">fabG_3</name>
    <name evidence="3" type="ORF">CAE01nite_28080</name>
</gene>
<dbReference type="Proteomes" id="UP000321181">
    <property type="component" value="Unassembled WGS sequence"/>
</dbReference>
<dbReference type="SMART" id="SM00822">
    <property type="entry name" value="PKS_KR"/>
    <property type="match status" value="1"/>
</dbReference>
<dbReference type="Gene3D" id="3.40.50.720">
    <property type="entry name" value="NAD(P)-binding Rossmann-like Domain"/>
    <property type="match status" value="2"/>
</dbReference>
<name>A0A512DF29_9CELL</name>
<reference evidence="3 4" key="1">
    <citation type="submission" date="2019-07" db="EMBL/GenBank/DDBJ databases">
        <title>Whole genome shotgun sequence of Cellulomonas aerilata NBRC 106308.</title>
        <authorList>
            <person name="Hosoyama A."/>
            <person name="Uohara A."/>
            <person name="Ohji S."/>
            <person name="Ichikawa N."/>
        </authorList>
    </citation>
    <scope>NUCLEOTIDE SEQUENCE [LARGE SCALE GENOMIC DNA]</scope>
    <source>
        <strain evidence="3 4">NBRC 106308</strain>
    </source>
</reference>
<dbReference type="GO" id="GO:0016616">
    <property type="term" value="F:oxidoreductase activity, acting on the CH-OH group of donors, NAD or NADP as acceptor"/>
    <property type="evidence" value="ECO:0007669"/>
    <property type="project" value="TreeGrafter"/>
</dbReference>
<dbReference type="InterPro" id="IPR036291">
    <property type="entry name" value="NAD(P)-bd_dom_sf"/>
</dbReference>
<organism evidence="3 4">
    <name type="scientific">Cellulomonas aerilata</name>
    <dbReference type="NCBI Taxonomy" id="515326"/>
    <lineage>
        <taxon>Bacteria</taxon>
        <taxon>Bacillati</taxon>
        <taxon>Actinomycetota</taxon>
        <taxon>Actinomycetes</taxon>
        <taxon>Micrococcales</taxon>
        <taxon>Cellulomonadaceae</taxon>
        <taxon>Cellulomonas</taxon>
    </lineage>
</organism>
<dbReference type="PRINTS" id="PR00081">
    <property type="entry name" value="GDHRDH"/>
</dbReference>
<dbReference type="AlphaFoldDB" id="A0A512DF29"/>
<proteinExistence type="inferred from homology"/>
<dbReference type="InterPro" id="IPR002347">
    <property type="entry name" value="SDR_fam"/>
</dbReference>
<dbReference type="RefSeq" id="WP_146905831.1">
    <property type="nucleotide sequence ID" value="NZ_BAAARM010000001.1"/>
</dbReference>
<evidence type="ECO:0000256" key="1">
    <source>
        <dbReference type="ARBA" id="ARBA00006484"/>
    </source>
</evidence>
<evidence type="ECO:0000313" key="4">
    <source>
        <dbReference type="Proteomes" id="UP000321181"/>
    </source>
</evidence>
<sequence>MTDTYLTLVNTGVTKTIAKRLGLPRPVPLRRHRPGQPLTGGPVLVLHDDASARDADVVAGQLVGWDLDVRRHAASAERYGAVVLVLTGAAHPEDLSAPVLAAAGTLRSLESAGRVVTLSRPATADDGPAVAAARQGVDGLLRSLAKELRAGATGNGVVVADGVPVDAPSVLGALRFFLSTRSAFVDGQPLAVDSAGGALPGDWDRPLAGRVAVVTGAARGIGAAIAATLARDGATVVAVDVPAAGEQLARVANSVHGSALQLDITAPDAGERILAHTLSRHGRLDVVVHNAGITRDRLLANMEPDRWDSVLAVNIAAQLRIDEALLAARGTRDGVLADAPRIVSLASTSGIAGNRGQTNYAASKGGVIGMVRATAPLLADAGGTANAVAPGFVETEMTARIPALTRQVARRLNSLQQGGQPVDVAEAVAFLASPQAGGILGRTLRVCGQNLVGA</sequence>
<dbReference type="PANTHER" id="PTHR42760:SF78">
    <property type="entry name" value="3-OXOACYL-[ACYL-CARRIER-PROTEIN] REDUCTASE [NADH]"/>
    <property type="match status" value="1"/>
</dbReference>
<comment type="similarity">
    <text evidence="1">Belongs to the short-chain dehydrogenases/reductases (SDR) family.</text>
</comment>